<dbReference type="PANTHER" id="PTHR47356:SF2">
    <property type="entry name" value="FAD-BINDING DOMAIN-CONTAINING PROTEIN-RELATED"/>
    <property type="match status" value="1"/>
</dbReference>
<dbReference type="EMBL" id="ML995494">
    <property type="protein sequence ID" value="KAF2138917.1"/>
    <property type="molecule type" value="Genomic_DNA"/>
</dbReference>
<feature type="domain" description="FAD-binding" evidence="6">
    <location>
        <begin position="7"/>
        <end position="173"/>
    </location>
</feature>
<dbReference type="Gene3D" id="3.50.50.60">
    <property type="entry name" value="FAD/NAD(P)-binding domain"/>
    <property type="match status" value="1"/>
</dbReference>
<feature type="transmembrane region" description="Helical" evidence="5">
    <location>
        <begin position="767"/>
        <end position="788"/>
    </location>
</feature>
<dbReference type="RefSeq" id="XP_033394630.1">
    <property type="nucleotide sequence ID" value="XM_033544334.1"/>
</dbReference>
<evidence type="ECO:0000256" key="5">
    <source>
        <dbReference type="SAM" id="Phobius"/>
    </source>
</evidence>
<name>A0A6A6B7G3_9PEZI</name>
<evidence type="ECO:0000256" key="2">
    <source>
        <dbReference type="ARBA" id="ARBA00022630"/>
    </source>
</evidence>
<evidence type="ECO:0000256" key="1">
    <source>
        <dbReference type="ARBA" id="ARBA00007992"/>
    </source>
</evidence>
<evidence type="ECO:0000256" key="3">
    <source>
        <dbReference type="ARBA" id="ARBA00022827"/>
    </source>
</evidence>
<feature type="transmembrane region" description="Helical" evidence="5">
    <location>
        <begin position="672"/>
        <end position="694"/>
    </location>
</feature>
<keyword evidence="4" id="KW-0560">Oxidoreductase</keyword>
<dbReference type="PRINTS" id="PR00420">
    <property type="entry name" value="RNGMNOXGNASE"/>
</dbReference>
<gene>
    <name evidence="7" type="ORF">K452DRAFT_320584</name>
</gene>
<accession>A0A6A6B7G3</accession>
<protein>
    <recommendedName>
        <fullName evidence="6">FAD-binding domain-containing protein</fullName>
    </recommendedName>
</protein>
<evidence type="ECO:0000313" key="7">
    <source>
        <dbReference type="EMBL" id="KAF2138917.1"/>
    </source>
</evidence>
<dbReference type="InterPro" id="IPR050562">
    <property type="entry name" value="FAD_mOase_fung"/>
</dbReference>
<organism evidence="7 8">
    <name type="scientific">Aplosporella prunicola CBS 121167</name>
    <dbReference type="NCBI Taxonomy" id="1176127"/>
    <lineage>
        <taxon>Eukaryota</taxon>
        <taxon>Fungi</taxon>
        <taxon>Dikarya</taxon>
        <taxon>Ascomycota</taxon>
        <taxon>Pezizomycotina</taxon>
        <taxon>Dothideomycetes</taxon>
        <taxon>Dothideomycetes incertae sedis</taxon>
        <taxon>Botryosphaeriales</taxon>
        <taxon>Aplosporellaceae</taxon>
        <taxon>Aplosporella</taxon>
    </lineage>
</organism>
<dbReference type="Pfam" id="PF01494">
    <property type="entry name" value="FAD_binding_3"/>
    <property type="match status" value="1"/>
</dbReference>
<keyword evidence="5" id="KW-1133">Transmembrane helix</keyword>
<dbReference type="GO" id="GO:0004497">
    <property type="term" value="F:monooxygenase activity"/>
    <property type="evidence" value="ECO:0007669"/>
    <property type="project" value="InterPro"/>
</dbReference>
<keyword evidence="2" id="KW-0285">Flavoprotein</keyword>
<dbReference type="InterPro" id="IPR036188">
    <property type="entry name" value="FAD/NAD-bd_sf"/>
</dbReference>
<feature type="transmembrane region" description="Helical" evidence="5">
    <location>
        <begin position="547"/>
        <end position="572"/>
    </location>
</feature>
<feature type="transmembrane region" description="Helical" evidence="5">
    <location>
        <begin position="633"/>
        <end position="651"/>
    </location>
</feature>
<evidence type="ECO:0000313" key="8">
    <source>
        <dbReference type="Proteomes" id="UP000799438"/>
    </source>
</evidence>
<sequence length="799" mass="88357">MASKNFRVIIAGGSIAGLALANMLERLDIDYVVLEAYPEISPQVGASIALLPNSLRVLDQLGCYPALRALIENPTSHAHVRNPDGKELLKLSGLSDHLIKRHGYPLIFCDRRMVIQALYDNLKDKSKIKVGKRVAEVLQVEGEVKVRTGDDETVVGDILVGADGIHSNVRKEMWRIANSMEPGYIPTSEESAMPCDYKCIFGISMMKGFPADNTHTILGKHTSYLVFSGPGDRVYWFYFENIGGTRYGKDIPRYSKKDEEELVKKHLDDPIIDELKFRDLYNTRIISILTDLPEYSFKKWHFKRIVTIGDSAHKFQPISGQGGNNAVETAAAVVNGLVNGMKNNPGGLSDAEIHSIFSHAQELRQDRVWSLIRASHAQQRLEAMETPLLGLMATYLVPRLHLESIIDRFVTGSVPATRLTVLPMRKFPHFVPYEDELPSEPLGCTWLSRSTVVAALGTVLYIAQQALKISSDLDSMSFAGSPVKQYYTGFEKLDSLLSLLVAVFSEGVAGTDPNVRLQCTYFMAMIMPAALIWTIEAYRIGNIYSLVSWPVIFSVASQLLGIGKVAPLYFLASVYTTSTPIYTRTTGRPLPSSVAKAITPALCLGYVIPTVLMFTPIADTSLWQTMVAAWQPYPVYVALLTYVIAWAVRRIEGHPPLETEMYAQKDLTPLQVSYGFAFFATATVHICTFFHIYATPGVSLASVFANLPNPFGPSVAALTSTSEALSLFFKFDLLLYVAAVMIWCLYSVYELRRLGYVLTGQATKAALAVLAGQVLVGPAATYVGLWSWRENVIAGQVRE</sequence>
<dbReference type="SUPFAM" id="SSF51905">
    <property type="entry name" value="FAD/NAD(P)-binding domain"/>
    <property type="match status" value="1"/>
</dbReference>
<keyword evidence="8" id="KW-1185">Reference proteome</keyword>
<dbReference type="AlphaFoldDB" id="A0A6A6B7G3"/>
<reference evidence="7" key="1">
    <citation type="journal article" date="2020" name="Stud. Mycol.">
        <title>101 Dothideomycetes genomes: a test case for predicting lifestyles and emergence of pathogens.</title>
        <authorList>
            <person name="Haridas S."/>
            <person name="Albert R."/>
            <person name="Binder M."/>
            <person name="Bloem J."/>
            <person name="Labutti K."/>
            <person name="Salamov A."/>
            <person name="Andreopoulos B."/>
            <person name="Baker S."/>
            <person name="Barry K."/>
            <person name="Bills G."/>
            <person name="Bluhm B."/>
            <person name="Cannon C."/>
            <person name="Castanera R."/>
            <person name="Culley D."/>
            <person name="Daum C."/>
            <person name="Ezra D."/>
            <person name="Gonzalez J."/>
            <person name="Henrissat B."/>
            <person name="Kuo A."/>
            <person name="Liang C."/>
            <person name="Lipzen A."/>
            <person name="Lutzoni F."/>
            <person name="Magnuson J."/>
            <person name="Mondo S."/>
            <person name="Nolan M."/>
            <person name="Ohm R."/>
            <person name="Pangilinan J."/>
            <person name="Park H.-J."/>
            <person name="Ramirez L."/>
            <person name="Alfaro M."/>
            <person name="Sun H."/>
            <person name="Tritt A."/>
            <person name="Yoshinaga Y."/>
            <person name="Zwiers L.-H."/>
            <person name="Turgeon B."/>
            <person name="Goodwin S."/>
            <person name="Spatafora J."/>
            <person name="Crous P."/>
            <person name="Grigoriev I."/>
        </authorList>
    </citation>
    <scope>NUCLEOTIDE SEQUENCE</scope>
    <source>
        <strain evidence="7">CBS 121167</strain>
    </source>
</reference>
<dbReference type="PANTHER" id="PTHR47356">
    <property type="entry name" value="FAD-DEPENDENT MONOOXYGENASE ASQG-RELATED"/>
    <property type="match status" value="1"/>
</dbReference>
<dbReference type="InterPro" id="IPR002938">
    <property type="entry name" value="FAD-bd"/>
</dbReference>
<keyword evidence="5" id="KW-0812">Transmembrane</keyword>
<comment type="similarity">
    <text evidence="1">Belongs to the paxM FAD-dependent monooxygenase family.</text>
</comment>
<dbReference type="GO" id="GO:0071949">
    <property type="term" value="F:FAD binding"/>
    <property type="evidence" value="ECO:0007669"/>
    <property type="project" value="InterPro"/>
</dbReference>
<dbReference type="GeneID" id="54301830"/>
<dbReference type="Proteomes" id="UP000799438">
    <property type="component" value="Unassembled WGS sequence"/>
</dbReference>
<proteinExistence type="inferred from homology"/>
<evidence type="ECO:0000256" key="4">
    <source>
        <dbReference type="ARBA" id="ARBA00023002"/>
    </source>
</evidence>
<evidence type="ECO:0000259" key="6">
    <source>
        <dbReference type="Pfam" id="PF01494"/>
    </source>
</evidence>
<feature type="transmembrane region" description="Helical" evidence="5">
    <location>
        <begin position="593"/>
        <end position="613"/>
    </location>
</feature>
<feature type="transmembrane region" description="Helical" evidence="5">
    <location>
        <begin position="727"/>
        <end position="746"/>
    </location>
</feature>
<dbReference type="OrthoDB" id="10029326at2759"/>
<keyword evidence="3" id="KW-0274">FAD</keyword>
<keyword evidence="5" id="KW-0472">Membrane</keyword>